<dbReference type="eggNOG" id="ENOG502R0NY">
    <property type="taxonomic scope" value="Eukaryota"/>
</dbReference>
<dbReference type="SMART" id="SM00355">
    <property type="entry name" value="ZnF_C2H2"/>
    <property type="match status" value="3"/>
</dbReference>
<proteinExistence type="predicted"/>
<feature type="compositionally biased region" description="Acidic residues" evidence="1">
    <location>
        <begin position="48"/>
        <end position="57"/>
    </location>
</feature>
<name>G0MJS6_CAEBE</name>
<gene>
    <name evidence="3" type="ORF">CAEBREN_21936</name>
</gene>
<dbReference type="InParanoid" id="G0MJS6"/>
<feature type="compositionally biased region" description="Basic and acidic residues" evidence="1">
    <location>
        <begin position="35"/>
        <end position="47"/>
    </location>
</feature>
<evidence type="ECO:0000313" key="3">
    <source>
        <dbReference type="EMBL" id="EGT32432.1"/>
    </source>
</evidence>
<dbReference type="OMA" id="DMRIHYM"/>
<evidence type="ECO:0000313" key="4">
    <source>
        <dbReference type="Proteomes" id="UP000008068"/>
    </source>
</evidence>
<dbReference type="EMBL" id="GL379797">
    <property type="protein sequence ID" value="EGT32432.1"/>
    <property type="molecule type" value="Genomic_DNA"/>
</dbReference>
<dbReference type="Proteomes" id="UP000008068">
    <property type="component" value="Unassembled WGS sequence"/>
</dbReference>
<evidence type="ECO:0000259" key="2">
    <source>
        <dbReference type="PROSITE" id="PS00028"/>
    </source>
</evidence>
<evidence type="ECO:0000256" key="1">
    <source>
        <dbReference type="SAM" id="MobiDB-lite"/>
    </source>
</evidence>
<dbReference type="InterPro" id="IPR013087">
    <property type="entry name" value="Znf_C2H2_type"/>
</dbReference>
<feature type="domain" description="C2H2-type" evidence="2">
    <location>
        <begin position="370"/>
        <end position="390"/>
    </location>
</feature>
<feature type="compositionally biased region" description="Low complexity" evidence="1">
    <location>
        <begin position="93"/>
        <end position="103"/>
    </location>
</feature>
<dbReference type="OrthoDB" id="5794720at2759"/>
<accession>G0MJS6</accession>
<feature type="region of interest" description="Disordered" evidence="1">
    <location>
        <begin position="1"/>
        <end position="57"/>
    </location>
</feature>
<protein>
    <recommendedName>
        <fullName evidence="2">C2H2-type domain-containing protein</fullName>
    </recommendedName>
</protein>
<feature type="region of interest" description="Disordered" evidence="1">
    <location>
        <begin position="93"/>
        <end position="115"/>
    </location>
</feature>
<organism evidence="4">
    <name type="scientific">Caenorhabditis brenneri</name>
    <name type="common">Nematode worm</name>
    <dbReference type="NCBI Taxonomy" id="135651"/>
    <lineage>
        <taxon>Eukaryota</taxon>
        <taxon>Metazoa</taxon>
        <taxon>Ecdysozoa</taxon>
        <taxon>Nematoda</taxon>
        <taxon>Chromadorea</taxon>
        <taxon>Rhabditida</taxon>
        <taxon>Rhabditina</taxon>
        <taxon>Rhabditomorpha</taxon>
        <taxon>Rhabditoidea</taxon>
        <taxon>Rhabditidae</taxon>
        <taxon>Peloderinae</taxon>
        <taxon>Caenorhabditis</taxon>
    </lineage>
</organism>
<reference evidence="4" key="1">
    <citation type="submission" date="2011-07" db="EMBL/GenBank/DDBJ databases">
        <authorList>
            <consortium name="Caenorhabditis brenneri Sequencing and Analysis Consortium"/>
            <person name="Wilson R.K."/>
        </authorList>
    </citation>
    <scope>NUCLEOTIDE SEQUENCE [LARGE SCALE GENOMIC DNA]</scope>
    <source>
        <strain evidence="4">PB2801</strain>
    </source>
</reference>
<keyword evidence="4" id="KW-1185">Reference proteome</keyword>
<feature type="compositionally biased region" description="Polar residues" evidence="1">
    <location>
        <begin position="1"/>
        <end position="10"/>
    </location>
</feature>
<dbReference type="FunCoup" id="G0MJS6">
    <property type="interactions" value="1727"/>
</dbReference>
<sequence length="534" mass="62889">MLNAQESETITPKHHESGDQLTPPSSPPEMNTPPHHTENEEGSPEKQDSEDEDSPEDCECCQLLREHCTPIVSHSKPNRSGVRSLCMFKLESSSKNIPSSSKNEQSPPLKDGPPVKEVKRLLDRFEESRLWDLIGLNAKMYKKLPAELKKITPARVVFRKCAYRLHNTRHFQVPLVKKANGVTKENVLKQTYEDDRKLQKKNQAFECVYPDCPHSFQDPQDMRIHYMFNHEFVKVFCCGNRFDHYDPFVEHYMEKPIRKEHSPWTAQECWGCVKRFSDPQVFHKHLEKCDFTINQYPCPDPLCKIRFNDLTKTVEHFYAWHDVRFLNFPAAAIVWRDTTYPNLASIREDLIIMDQAHLVFTYPMKSVYKCQLCQIDFVTEQYYYEHVINHVNTPHFWLVPTILFCVGCRQRNCRFQRIKLLELLPKVIAAARAITVEDCTKNPVFLIWRLYLSKEFIETMEMALMKLVAEHQRLEEEERFLDLTGHPECEDKRLAYILNSLYFLYTVPYKSDKQIIQEKGFVFPKIVLSDDETQ</sequence>
<dbReference type="AlphaFoldDB" id="G0MJS6"/>
<dbReference type="HOGENOM" id="CLU_040218_0_0_1"/>
<feature type="domain" description="C2H2-type" evidence="2">
    <location>
        <begin position="207"/>
        <end position="230"/>
    </location>
</feature>
<dbReference type="PROSITE" id="PS00028">
    <property type="entry name" value="ZINC_FINGER_C2H2_1"/>
    <property type="match status" value="2"/>
</dbReference>